<feature type="binding site" evidence="6">
    <location>
        <position position="158"/>
    </location>
    <ligand>
        <name>L-ornithine</name>
        <dbReference type="ChEBI" id="CHEBI:46911"/>
    </ligand>
</feature>
<evidence type="ECO:0000256" key="2">
    <source>
        <dbReference type="ARBA" id="ARBA00007805"/>
    </source>
</evidence>
<dbReference type="GO" id="GO:0005737">
    <property type="term" value="C:cytoplasm"/>
    <property type="evidence" value="ECO:0007669"/>
    <property type="project" value="UniProtKB-SubCell"/>
</dbReference>
<feature type="binding site" evidence="6">
    <location>
        <begin position="49"/>
        <end position="52"/>
    </location>
    <ligand>
        <name>carbamoyl phosphate</name>
        <dbReference type="ChEBI" id="CHEBI:58228"/>
    </ligand>
</feature>
<keyword evidence="6" id="KW-0963">Cytoplasm</keyword>
<dbReference type="Proteomes" id="UP000219036">
    <property type="component" value="Unassembled WGS sequence"/>
</dbReference>
<organism evidence="9 10">
    <name type="scientific">Persephonella hydrogeniphila</name>
    <dbReference type="NCBI Taxonomy" id="198703"/>
    <lineage>
        <taxon>Bacteria</taxon>
        <taxon>Pseudomonadati</taxon>
        <taxon>Aquificota</taxon>
        <taxon>Aquificia</taxon>
        <taxon>Aquificales</taxon>
        <taxon>Hydrogenothermaceae</taxon>
        <taxon>Persephonella</taxon>
    </lineage>
</organism>
<feature type="binding site" evidence="6">
    <location>
        <position position="289"/>
    </location>
    <ligand>
        <name>carbamoyl phosphate</name>
        <dbReference type="ChEBI" id="CHEBI:58228"/>
    </ligand>
</feature>
<evidence type="ECO:0000256" key="6">
    <source>
        <dbReference type="HAMAP-Rule" id="MF_01109"/>
    </source>
</evidence>
<evidence type="ECO:0000259" key="8">
    <source>
        <dbReference type="Pfam" id="PF02729"/>
    </source>
</evidence>
<gene>
    <name evidence="9" type="ORF">SAMN06265182_0091</name>
</gene>
<dbReference type="InterPro" id="IPR006130">
    <property type="entry name" value="Asp/Orn_carbamoylTrfase"/>
</dbReference>
<dbReference type="GO" id="GO:0016597">
    <property type="term" value="F:amino acid binding"/>
    <property type="evidence" value="ECO:0007669"/>
    <property type="project" value="InterPro"/>
</dbReference>
<reference evidence="10" key="1">
    <citation type="submission" date="2017-09" db="EMBL/GenBank/DDBJ databases">
        <authorList>
            <person name="Varghese N."/>
            <person name="Submissions S."/>
        </authorList>
    </citation>
    <scope>NUCLEOTIDE SEQUENCE [LARGE SCALE GENOMIC DNA]</scope>
    <source>
        <strain evidence="10">DSM 15103</strain>
    </source>
</reference>
<dbReference type="GO" id="GO:0042450">
    <property type="term" value="P:L-arginine biosynthetic process via ornithine"/>
    <property type="evidence" value="ECO:0007669"/>
    <property type="project" value="UniProtKB-UniRule"/>
</dbReference>
<feature type="binding site" evidence="6">
    <location>
        <begin position="261"/>
        <end position="262"/>
    </location>
    <ligand>
        <name>carbamoyl phosphate</name>
        <dbReference type="ChEBI" id="CHEBI:58228"/>
    </ligand>
</feature>
<comment type="catalytic activity">
    <reaction evidence="5 6">
        <text>carbamoyl phosphate + L-ornithine = L-citrulline + phosphate + H(+)</text>
        <dbReference type="Rhea" id="RHEA:19513"/>
        <dbReference type="ChEBI" id="CHEBI:15378"/>
        <dbReference type="ChEBI" id="CHEBI:43474"/>
        <dbReference type="ChEBI" id="CHEBI:46911"/>
        <dbReference type="ChEBI" id="CHEBI:57743"/>
        <dbReference type="ChEBI" id="CHEBI:58228"/>
        <dbReference type="EC" id="2.1.3.3"/>
    </reaction>
</comment>
<evidence type="ECO:0000313" key="10">
    <source>
        <dbReference type="Proteomes" id="UP000219036"/>
    </source>
</evidence>
<dbReference type="NCBIfam" id="NF001986">
    <property type="entry name" value="PRK00779.1"/>
    <property type="match status" value="1"/>
</dbReference>
<feature type="domain" description="Aspartate/ornithine carbamoyltransferase Asp/Orn-binding" evidence="7">
    <location>
        <begin position="146"/>
        <end position="299"/>
    </location>
</feature>
<evidence type="ECO:0000256" key="3">
    <source>
        <dbReference type="ARBA" id="ARBA00013007"/>
    </source>
</evidence>
<dbReference type="GO" id="GO:0004585">
    <property type="term" value="F:ornithine carbamoyltransferase activity"/>
    <property type="evidence" value="ECO:0007669"/>
    <property type="project" value="UniProtKB-UniRule"/>
</dbReference>
<dbReference type="FunFam" id="3.40.50.1370:FF:000008">
    <property type="entry name" value="Ornithine carbamoyltransferase"/>
    <property type="match status" value="1"/>
</dbReference>
<feature type="binding site" evidence="6">
    <location>
        <begin position="127"/>
        <end position="130"/>
    </location>
    <ligand>
        <name>carbamoyl phosphate</name>
        <dbReference type="ChEBI" id="CHEBI:58228"/>
    </ligand>
</feature>
<dbReference type="RefSeq" id="WP_096999298.1">
    <property type="nucleotide sequence ID" value="NZ_OBEI01000001.1"/>
</dbReference>
<dbReference type="OrthoDB" id="9802587at2"/>
<dbReference type="GO" id="GO:0019240">
    <property type="term" value="P:citrulline biosynthetic process"/>
    <property type="evidence" value="ECO:0007669"/>
    <property type="project" value="TreeGrafter"/>
</dbReference>
<comment type="subcellular location">
    <subcellularLocation>
        <location evidence="6">Cytoplasm</location>
    </subcellularLocation>
</comment>
<evidence type="ECO:0000256" key="5">
    <source>
        <dbReference type="ARBA" id="ARBA00048772"/>
    </source>
</evidence>
<dbReference type="InterPro" id="IPR002292">
    <property type="entry name" value="Orn/put_carbamltrans"/>
</dbReference>
<dbReference type="PANTHER" id="PTHR45753">
    <property type="entry name" value="ORNITHINE CARBAMOYLTRANSFERASE, MITOCHONDRIAL"/>
    <property type="match status" value="1"/>
</dbReference>
<sequence length="302" mass="33967">MKRDFLNISDLTKDEILQIIEYGVKLKKDKFSDRTLEGKSIGLIFMKPSTRTRLSFEVGVHQMGGQPLYITGSSTQLSRGEDIKDTGRVMARYLDGLVVRTYSHKELEELARYFDKPVINALTDYLHPCQILADLQTIYERFGKVEDIKVAFVGDGNNVANTWLIAGGVVGFNVSVATPEGYEPSGMAVYEALKLAKKTGAEIVVTNDPVEAVKEADVIYTDVWVSMGQEGEEEKKKDFESFIVNNELIKHASKNALVMHCLPAHKGEEITEEVFEKFADVIFDQAENRLHAQKSLMNFLFK</sequence>
<dbReference type="PROSITE" id="PS00097">
    <property type="entry name" value="CARBAMOYLTRANSFERASE"/>
    <property type="match status" value="1"/>
</dbReference>
<proteinExistence type="inferred from homology"/>
<dbReference type="InterPro" id="IPR036901">
    <property type="entry name" value="Asp/Orn_carbamoylTrfase_sf"/>
</dbReference>
<dbReference type="HAMAP" id="MF_01109">
    <property type="entry name" value="OTCase"/>
    <property type="match status" value="1"/>
</dbReference>
<dbReference type="EMBL" id="OBEI01000001">
    <property type="protein sequence ID" value="SNZ02328.1"/>
    <property type="molecule type" value="Genomic_DNA"/>
</dbReference>
<comment type="similarity">
    <text evidence="2 6">Belongs to the aspartate/ornithine carbamoyltransferase superfamily. OTCase family.</text>
</comment>
<dbReference type="AlphaFoldDB" id="A0A285MZ03"/>
<protein>
    <recommendedName>
        <fullName evidence="3 6">Ornithine carbamoyltransferase</fullName>
        <shortName evidence="6">OTCase</shortName>
        <ecNumber evidence="3 6">2.1.3.3</ecNumber>
    </recommendedName>
</protein>
<accession>A0A285MZ03</accession>
<dbReference type="Gene3D" id="3.40.50.1370">
    <property type="entry name" value="Aspartate/ornithine carbamoyltransferase"/>
    <property type="match status" value="2"/>
</dbReference>
<name>A0A285MZ03_9AQUI</name>
<feature type="binding site" evidence="6">
    <location>
        <begin position="226"/>
        <end position="227"/>
    </location>
    <ligand>
        <name>L-ornithine</name>
        <dbReference type="ChEBI" id="CHEBI:46911"/>
    </ligand>
</feature>
<evidence type="ECO:0000313" key="9">
    <source>
        <dbReference type="EMBL" id="SNZ02328.1"/>
    </source>
</evidence>
<dbReference type="NCBIfam" id="TIGR00658">
    <property type="entry name" value="orni_carb_tr"/>
    <property type="match status" value="1"/>
</dbReference>
<evidence type="ECO:0000259" key="7">
    <source>
        <dbReference type="Pfam" id="PF00185"/>
    </source>
</evidence>
<dbReference type="PRINTS" id="PR00102">
    <property type="entry name" value="OTCASE"/>
</dbReference>
<dbReference type="SUPFAM" id="SSF53671">
    <property type="entry name" value="Aspartate/ornithine carbamoyltransferase"/>
    <property type="match status" value="1"/>
</dbReference>
<dbReference type="Pfam" id="PF00185">
    <property type="entry name" value="OTCace"/>
    <property type="match status" value="1"/>
</dbReference>
<feature type="binding site" evidence="6">
    <location>
        <position position="222"/>
    </location>
    <ligand>
        <name>L-ornithine</name>
        <dbReference type="ChEBI" id="CHEBI:46911"/>
    </ligand>
</feature>
<dbReference type="InterPro" id="IPR006132">
    <property type="entry name" value="Asp/Orn_carbamoyltranf_P-bd"/>
</dbReference>
<feature type="binding site" evidence="6">
    <location>
        <position position="76"/>
    </location>
    <ligand>
        <name>carbamoyl phosphate</name>
        <dbReference type="ChEBI" id="CHEBI:58228"/>
    </ligand>
</feature>
<feature type="domain" description="Aspartate/ornithine carbamoyltransferase carbamoyl-P binding" evidence="8">
    <location>
        <begin position="3"/>
        <end position="140"/>
    </location>
</feature>
<keyword evidence="10" id="KW-1185">Reference proteome</keyword>
<evidence type="ECO:0000256" key="1">
    <source>
        <dbReference type="ARBA" id="ARBA00004975"/>
    </source>
</evidence>
<dbReference type="EC" id="2.1.3.3" evidence="3 6"/>
<dbReference type="InterPro" id="IPR006131">
    <property type="entry name" value="Asp_carbamoyltransf_Asp/Orn-bd"/>
</dbReference>
<dbReference type="InterPro" id="IPR024904">
    <property type="entry name" value="OTCase_ArgI"/>
</dbReference>
<dbReference type="PANTHER" id="PTHR45753:SF3">
    <property type="entry name" value="ORNITHINE TRANSCARBAMYLASE, MITOCHONDRIAL"/>
    <property type="match status" value="1"/>
</dbReference>
<evidence type="ECO:0000256" key="4">
    <source>
        <dbReference type="ARBA" id="ARBA00022679"/>
    </source>
</evidence>
<dbReference type="PRINTS" id="PR00100">
    <property type="entry name" value="AOTCASE"/>
</dbReference>
<dbReference type="Pfam" id="PF02729">
    <property type="entry name" value="OTCace_N"/>
    <property type="match status" value="1"/>
</dbReference>
<keyword evidence="4 6" id="KW-0808">Transferase</keyword>
<comment type="pathway">
    <text evidence="1">Amino-acid biosynthesis; L-arginine biosynthesis; L-arginine from L-ornithine and carbamoyl phosphate: step 1/3.</text>
</comment>
<feature type="binding site" evidence="6">
    <location>
        <position position="100"/>
    </location>
    <ligand>
        <name>carbamoyl phosphate</name>
        <dbReference type="ChEBI" id="CHEBI:58228"/>
    </ligand>
</feature>